<evidence type="ECO:0000256" key="8">
    <source>
        <dbReference type="HAMAP-Rule" id="MF_01430"/>
    </source>
</evidence>
<evidence type="ECO:0000259" key="10">
    <source>
        <dbReference type="PROSITE" id="PS51779"/>
    </source>
</evidence>
<keyword evidence="2 8" id="KW-1134">Transmembrane beta strand</keyword>
<dbReference type="OrthoDB" id="9803054at2"/>
<evidence type="ECO:0000256" key="7">
    <source>
        <dbReference type="ARBA" id="ARBA00023237"/>
    </source>
</evidence>
<dbReference type="HOGENOM" id="CLU_007664_1_0_6"/>
<evidence type="ECO:0000256" key="2">
    <source>
        <dbReference type="ARBA" id="ARBA00022452"/>
    </source>
</evidence>
<feature type="signal peptide" evidence="8">
    <location>
        <begin position="1"/>
        <end position="32"/>
    </location>
</feature>
<protein>
    <recommendedName>
        <fullName evidence="8 9">Outer membrane protein assembly factor BamA</fullName>
    </recommendedName>
</protein>
<organism evidence="11 12">
    <name type="scientific">Beggiatoa alba B18LD</name>
    <dbReference type="NCBI Taxonomy" id="395493"/>
    <lineage>
        <taxon>Bacteria</taxon>
        <taxon>Pseudomonadati</taxon>
        <taxon>Pseudomonadota</taxon>
        <taxon>Gammaproteobacteria</taxon>
        <taxon>Thiotrichales</taxon>
        <taxon>Thiotrichaceae</taxon>
        <taxon>Beggiatoa</taxon>
    </lineage>
</organism>
<dbReference type="Proteomes" id="UP000005744">
    <property type="component" value="Unassembled WGS sequence"/>
</dbReference>
<evidence type="ECO:0000256" key="5">
    <source>
        <dbReference type="ARBA" id="ARBA00022737"/>
    </source>
</evidence>
<accession>I3CKE3</accession>
<feature type="chain" id="PRO_5009014507" description="Outer membrane protein assembly factor BamA" evidence="8">
    <location>
        <begin position="33"/>
        <end position="771"/>
    </location>
</feature>
<dbReference type="Pfam" id="PF01103">
    <property type="entry name" value="Omp85"/>
    <property type="match status" value="1"/>
</dbReference>
<evidence type="ECO:0000256" key="1">
    <source>
        <dbReference type="ARBA" id="ARBA00004370"/>
    </source>
</evidence>
<dbReference type="Gene3D" id="3.10.20.310">
    <property type="entry name" value="membrane protein fhac"/>
    <property type="match status" value="5"/>
</dbReference>
<dbReference type="RefSeq" id="WP_002691838.1">
    <property type="nucleotide sequence ID" value="NZ_JH600070.1"/>
</dbReference>
<evidence type="ECO:0000256" key="9">
    <source>
        <dbReference type="NCBIfam" id="TIGR03303"/>
    </source>
</evidence>
<feature type="domain" description="POTRA" evidence="10">
    <location>
        <begin position="187"/>
        <end position="275"/>
    </location>
</feature>
<dbReference type="InterPro" id="IPR010827">
    <property type="entry name" value="BamA/TamA_POTRA"/>
</dbReference>
<dbReference type="InterPro" id="IPR023707">
    <property type="entry name" value="OM_assembly_BamA"/>
</dbReference>
<dbReference type="PANTHER" id="PTHR12815">
    <property type="entry name" value="SORTING AND ASSEMBLY MACHINERY SAMM50 PROTEIN FAMILY MEMBER"/>
    <property type="match status" value="1"/>
</dbReference>
<dbReference type="EMBL" id="JH600070">
    <property type="protein sequence ID" value="EIJ44086.1"/>
    <property type="molecule type" value="Genomic_DNA"/>
</dbReference>
<dbReference type="NCBIfam" id="TIGR03303">
    <property type="entry name" value="OM_YaeT"/>
    <property type="match status" value="1"/>
</dbReference>
<feature type="domain" description="POTRA" evidence="10">
    <location>
        <begin position="36"/>
        <end position="103"/>
    </location>
</feature>
<comment type="subcellular location">
    <subcellularLocation>
        <location evidence="8">Cell outer membrane</location>
    </subcellularLocation>
    <subcellularLocation>
        <location evidence="1">Membrane</location>
    </subcellularLocation>
</comment>
<dbReference type="InterPro" id="IPR039910">
    <property type="entry name" value="D15-like"/>
</dbReference>
<feature type="domain" description="POTRA" evidence="10">
    <location>
        <begin position="104"/>
        <end position="184"/>
    </location>
</feature>
<gene>
    <name evidence="8" type="primary">bamA</name>
    <name evidence="11" type="ORF">BegalDRAFT_3267</name>
</gene>
<keyword evidence="3 8" id="KW-0812">Transmembrane</keyword>
<evidence type="ECO:0000313" key="11">
    <source>
        <dbReference type="EMBL" id="EIJ44086.1"/>
    </source>
</evidence>
<keyword evidence="7 8" id="KW-0998">Cell outer membrane</keyword>
<dbReference type="Gene3D" id="2.40.160.50">
    <property type="entry name" value="membrane protein fhac: a member of the omp85/tpsb transporter family"/>
    <property type="match status" value="1"/>
</dbReference>
<dbReference type="FunFam" id="3.10.20.310:FF:000002">
    <property type="entry name" value="Outer membrane protein assembly factor BamA"/>
    <property type="match status" value="1"/>
</dbReference>
<dbReference type="InterPro" id="IPR000184">
    <property type="entry name" value="Bac_surfAg_D15"/>
</dbReference>
<dbReference type="STRING" id="395493.BegalDRAFT_3267"/>
<keyword evidence="12" id="KW-1185">Reference proteome</keyword>
<feature type="domain" description="POTRA" evidence="10">
    <location>
        <begin position="278"/>
        <end position="356"/>
    </location>
</feature>
<sequence precursor="true">MNNRPFTTQLKRFQYRHCLGVLLSSYALSAGAFEPFTATDIRLEGLTRTTSGTVFNYLPIQVGERVDAQKTNNAITALFKTGLFNDVQLARDENVLVVKLAERPAISQINIEGNSSIETKDLKNALKSINFAEGRVFDKSTLERVKLELQRQYFSLGKYAVQIDTTVTPLDESRVAIDLKISEGVVAKIKQINIIGNKTYPDKALLSEMQLGTTGWLSFFTSNDQYSRQKLSADLEAIRSYYLDRGYINFTIDSTQVSITPDKKDVYITIAITEGEQYSISNIKLIGNLIVPESELTSKMTIKSGDVFSRKEITSTTEAITERIGDEGYAFANINMVPDIDKEKKTVALNFFVDPNRRIYVRRINFQGNTKTRDEVLRREMRQMEGGYISTRAVKRSQNRLELLNYFDNVGVETPLVPNTNDLVDINYTVQEKSSGSLMAGVGFSQTQGLLLNASISQDNFLGSGRHVSAAVNNSQVNTVYSFSYLNPYVDVDGVSRGFGLFYRTTDAEEANLSRYTTDVYGGNMTYGIPISEFNSVRLGFNYDNTKLKTTESSATEVFDFINRYGDTYDSYRLTASWSRDTRNRAVFADKGMFQSFNAEIAIPISDLDYYKLSYRQQWLFPIMKDYVFSTKAEVAYGDGYGDNDELPFFENYTAGGPRTVRGYKENTLGPLDSNDRPLGGNFKVVGNAELFLPIPFAEDLRSLRVSAFVDVGNVYGQNEDFDVSTLRASTGLGAIWISPIGVLTFSLAYPINDKDGDQTQAFQFSIGTNF</sequence>
<proteinExistence type="inferred from homology"/>
<reference evidence="11 12" key="1">
    <citation type="submission" date="2011-11" db="EMBL/GenBank/DDBJ databases">
        <title>Improved High-Quality Draft sequence of Beggiatoa alba B18lD.</title>
        <authorList>
            <consortium name="US DOE Joint Genome Institute"/>
            <person name="Lucas S."/>
            <person name="Han J."/>
            <person name="Lapidus A."/>
            <person name="Cheng J.-F."/>
            <person name="Goodwin L."/>
            <person name="Pitluck S."/>
            <person name="Peters L."/>
            <person name="Mikhailova N."/>
            <person name="Held B."/>
            <person name="Detter J.C."/>
            <person name="Han C."/>
            <person name="Tapia R."/>
            <person name="Land M."/>
            <person name="Hauser L."/>
            <person name="Kyrpides N."/>
            <person name="Ivanova N."/>
            <person name="Pagani I."/>
            <person name="Samuel K."/>
            <person name="Teske A."/>
            <person name="Mueller J."/>
            <person name="Woyke T."/>
        </authorList>
    </citation>
    <scope>NUCLEOTIDE SEQUENCE [LARGE SCALE GENOMIC DNA]</scope>
    <source>
        <strain evidence="11 12">B18LD</strain>
    </source>
</reference>
<evidence type="ECO:0000256" key="4">
    <source>
        <dbReference type="ARBA" id="ARBA00022729"/>
    </source>
</evidence>
<evidence type="ECO:0000256" key="3">
    <source>
        <dbReference type="ARBA" id="ARBA00022692"/>
    </source>
</evidence>
<comment type="subunit">
    <text evidence="8">Part of the Bam complex.</text>
</comment>
<dbReference type="PANTHER" id="PTHR12815:SF23">
    <property type="entry name" value="OUTER MEMBRANE PROTEIN ASSEMBLY FACTOR BAMA"/>
    <property type="match status" value="1"/>
</dbReference>
<dbReference type="GO" id="GO:1990063">
    <property type="term" value="C:Bam protein complex"/>
    <property type="evidence" value="ECO:0007669"/>
    <property type="project" value="TreeGrafter"/>
</dbReference>
<dbReference type="AlphaFoldDB" id="I3CKE3"/>
<dbReference type="GO" id="GO:0051205">
    <property type="term" value="P:protein insertion into membrane"/>
    <property type="evidence" value="ECO:0007669"/>
    <property type="project" value="UniProtKB-UniRule"/>
</dbReference>
<keyword evidence="4 8" id="KW-0732">Signal</keyword>
<feature type="domain" description="POTRA" evidence="10">
    <location>
        <begin position="359"/>
        <end position="433"/>
    </location>
</feature>
<comment type="similarity">
    <text evidence="8">Belongs to the BamA family.</text>
</comment>
<dbReference type="PROSITE" id="PS51779">
    <property type="entry name" value="POTRA"/>
    <property type="match status" value="5"/>
</dbReference>
<comment type="function">
    <text evidence="8">Part of the outer membrane protein assembly complex, which is involved in assembly and insertion of beta-barrel proteins into the outer membrane.</text>
</comment>
<dbReference type="eggNOG" id="COG4775">
    <property type="taxonomic scope" value="Bacteria"/>
</dbReference>
<keyword evidence="5 8" id="KW-0677">Repeat</keyword>
<evidence type="ECO:0000256" key="6">
    <source>
        <dbReference type="ARBA" id="ARBA00023136"/>
    </source>
</evidence>
<keyword evidence="6 8" id="KW-0472">Membrane</keyword>
<evidence type="ECO:0000313" key="12">
    <source>
        <dbReference type="Proteomes" id="UP000005744"/>
    </source>
</evidence>
<dbReference type="Pfam" id="PF07244">
    <property type="entry name" value="POTRA"/>
    <property type="match status" value="4"/>
</dbReference>
<dbReference type="GO" id="GO:0043165">
    <property type="term" value="P:Gram-negative-bacterium-type cell outer membrane assembly"/>
    <property type="evidence" value="ECO:0007669"/>
    <property type="project" value="UniProtKB-UniRule"/>
</dbReference>
<dbReference type="PIRSF" id="PIRSF006076">
    <property type="entry name" value="OM_assembly_OMP85"/>
    <property type="match status" value="1"/>
</dbReference>
<dbReference type="HAMAP" id="MF_01430">
    <property type="entry name" value="OM_assembly_BamA"/>
    <property type="match status" value="1"/>
</dbReference>
<name>I3CKE3_9GAMM</name>
<dbReference type="InterPro" id="IPR034746">
    <property type="entry name" value="POTRA"/>
</dbReference>